<reference evidence="1" key="1">
    <citation type="submission" date="2014-11" db="EMBL/GenBank/DDBJ databases">
        <authorList>
            <person name="Amaro Gonzalez C."/>
        </authorList>
    </citation>
    <scope>NUCLEOTIDE SEQUENCE</scope>
</reference>
<proteinExistence type="predicted"/>
<protein>
    <submittedName>
        <fullName evidence="1">Uncharacterized protein</fullName>
    </submittedName>
</protein>
<accession>A0A0E9VQY8</accession>
<dbReference type="EMBL" id="GBXM01028033">
    <property type="protein sequence ID" value="JAH80544.1"/>
    <property type="molecule type" value="Transcribed_RNA"/>
</dbReference>
<dbReference type="AlphaFoldDB" id="A0A0E9VQY8"/>
<organism evidence="1">
    <name type="scientific">Anguilla anguilla</name>
    <name type="common">European freshwater eel</name>
    <name type="synonym">Muraena anguilla</name>
    <dbReference type="NCBI Taxonomy" id="7936"/>
    <lineage>
        <taxon>Eukaryota</taxon>
        <taxon>Metazoa</taxon>
        <taxon>Chordata</taxon>
        <taxon>Craniata</taxon>
        <taxon>Vertebrata</taxon>
        <taxon>Euteleostomi</taxon>
        <taxon>Actinopterygii</taxon>
        <taxon>Neopterygii</taxon>
        <taxon>Teleostei</taxon>
        <taxon>Anguilliformes</taxon>
        <taxon>Anguillidae</taxon>
        <taxon>Anguilla</taxon>
    </lineage>
</organism>
<name>A0A0E9VQY8_ANGAN</name>
<evidence type="ECO:0000313" key="1">
    <source>
        <dbReference type="EMBL" id="JAH80544.1"/>
    </source>
</evidence>
<reference evidence="1" key="2">
    <citation type="journal article" date="2015" name="Fish Shellfish Immunol.">
        <title>Early steps in the European eel (Anguilla anguilla)-Vibrio vulnificus interaction in the gills: Role of the RtxA13 toxin.</title>
        <authorList>
            <person name="Callol A."/>
            <person name="Pajuelo D."/>
            <person name="Ebbesson L."/>
            <person name="Teles M."/>
            <person name="MacKenzie S."/>
            <person name="Amaro C."/>
        </authorList>
    </citation>
    <scope>NUCLEOTIDE SEQUENCE</scope>
</reference>
<sequence>MSPNAVMSAKVQFVTSAVTFQGRKDVTLC</sequence>